<organism evidence="3">
    <name type="scientific">groundwater metagenome</name>
    <dbReference type="NCBI Taxonomy" id="717931"/>
    <lineage>
        <taxon>unclassified sequences</taxon>
        <taxon>metagenomes</taxon>
        <taxon>ecological metagenomes</taxon>
    </lineage>
</organism>
<evidence type="ECO:0000259" key="2">
    <source>
        <dbReference type="SMART" id="SM00670"/>
    </source>
</evidence>
<accession>A0A098E7W0</accession>
<dbReference type="InterPro" id="IPR029060">
    <property type="entry name" value="PIN-like_dom_sf"/>
</dbReference>
<dbReference type="PANTHER" id="PTHR11603">
    <property type="entry name" value="AAA FAMILY ATPASE"/>
    <property type="match status" value="1"/>
</dbReference>
<dbReference type="InterPro" id="IPR027417">
    <property type="entry name" value="P-loop_NTPase"/>
</dbReference>
<name>A0A098E7W0_9ZZZZ</name>
<reference evidence="3" key="1">
    <citation type="submission" date="2014-09" db="EMBL/GenBank/DDBJ databases">
        <authorList>
            <person name="Probst J Alexander"/>
        </authorList>
    </citation>
    <scope>NUCLEOTIDE SEQUENCE</scope>
</reference>
<dbReference type="Gene3D" id="3.40.50.300">
    <property type="entry name" value="P-loop containing nucleotide triphosphate hydrolases"/>
    <property type="match status" value="1"/>
</dbReference>
<sequence length="515" mass="58668">MKFVLDTNVIINEKVVEFLNELQEKKDIEILIPEVVIRELEHIAEKGNDGGIKGIEYIKKLRENLDVKIVSSQENKTDTGINMNDRLIMNIAKENNAVLITSDRLLAKISELYDVQVRLLKFTYKEPEIFKFFDESTLSLHVKGGVIFAKKGSVGNFRLEKISEGISEEMIKEYADEIYEYGMENKFIEIEERGVTVIQAGIFRVVIAKPPFCDGYEITAVKPLVKKTLRDYNITNKLLKRLEERAEGIFISGPPGAGKSTFAQGLAEFYLNKGKIVKTMESPRDLQVRNEISQYAPLEGNMEKTADILLLVRPDYTIYDEVRKTKDFEIFADMRLAGVGMVGVTHSSKPIDAIQRLIGRVEFGMIPHIIDTIIFIKGGVIEKVYELNMEIKVPRGMRDMDLTRPVIVVRDFDKLNVEYEMYSFGNEVVVAPVKTKEITKTENEQGISGISIMKSKKHITIQTHTKFTGESKIYADDEFLFSDFCRNGGIKILKNTHYGNIIMDCLKAGKKIEMR</sequence>
<dbReference type="SMART" id="SM00670">
    <property type="entry name" value="PINc"/>
    <property type="match status" value="1"/>
</dbReference>
<dbReference type="Pfam" id="PF01850">
    <property type="entry name" value="PIN"/>
    <property type="match status" value="1"/>
</dbReference>
<dbReference type="PANTHER" id="PTHR11603:SF147">
    <property type="entry name" value="MEMBRANE PROTEIN"/>
    <property type="match status" value="1"/>
</dbReference>
<feature type="domain" description="PIN" evidence="2">
    <location>
        <begin position="1"/>
        <end position="108"/>
    </location>
</feature>
<comment type="similarity">
    <text evidence="1">In the N-terminal section; belongs to the PINc/VapC protein family.</text>
</comment>
<evidence type="ECO:0000256" key="1">
    <source>
        <dbReference type="ARBA" id="ARBA00046345"/>
    </source>
</evidence>
<protein>
    <recommendedName>
        <fullName evidence="2">PIN domain-containing protein</fullName>
    </recommendedName>
</protein>
<gene>
    <name evidence="3" type="ORF">MSIBF_A1540012</name>
</gene>
<dbReference type="NCBIfam" id="NF010335">
    <property type="entry name" value="PRK13764.1"/>
    <property type="match status" value="1"/>
</dbReference>
<dbReference type="SUPFAM" id="SSF88723">
    <property type="entry name" value="PIN domain-like"/>
    <property type="match status" value="1"/>
</dbReference>
<dbReference type="EMBL" id="CCXY01000062">
    <property type="protein sequence ID" value="CEG11614.1"/>
    <property type="molecule type" value="Genomic_DNA"/>
</dbReference>
<dbReference type="InterPro" id="IPR002716">
    <property type="entry name" value="PIN_dom"/>
</dbReference>
<dbReference type="Gene3D" id="3.40.50.1010">
    <property type="entry name" value="5'-nuclease"/>
    <property type="match status" value="1"/>
</dbReference>
<dbReference type="InterPro" id="IPR052041">
    <property type="entry name" value="Nucleic_acid_metab_PIN/TRAM"/>
</dbReference>
<dbReference type="AlphaFoldDB" id="A0A098E7W0"/>
<evidence type="ECO:0000313" key="3">
    <source>
        <dbReference type="EMBL" id="CEG11614.1"/>
    </source>
</evidence>
<dbReference type="SUPFAM" id="SSF52540">
    <property type="entry name" value="P-loop containing nucleoside triphosphate hydrolases"/>
    <property type="match status" value="1"/>
</dbReference>
<proteinExistence type="inferred from homology"/>